<feature type="transmembrane region" description="Helical" evidence="8">
    <location>
        <begin position="266"/>
        <end position="285"/>
    </location>
</feature>
<feature type="transmembrane region" description="Helical" evidence="8">
    <location>
        <begin position="91"/>
        <end position="112"/>
    </location>
</feature>
<dbReference type="InterPro" id="IPR020846">
    <property type="entry name" value="MFS_dom"/>
</dbReference>
<feature type="transmembrane region" description="Helical" evidence="8">
    <location>
        <begin position="66"/>
        <end position="85"/>
    </location>
</feature>
<feature type="transmembrane region" description="Helical" evidence="8">
    <location>
        <begin position="124"/>
        <end position="148"/>
    </location>
</feature>
<proteinExistence type="inferred from homology"/>
<keyword evidence="4" id="KW-1003">Cell membrane</keyword>
<dbReference type="PANTHER" id="PTHR43271">
    <property type="entry name" value="BLL2771 PROTEIN"/>
    <property type="match status" value="1"/>
</dbReference>
<feature type="transmembrane region" description="Helical" evidence="8">
    <location>
        <begin position="34"/>
        <end position="54"/>
    </location>
</feature>
<organism evidence="10 11">
    <name type="scientific">Actinophytocola xinjiangensis</name>
    <dbReference type="NCBI Taxonomy" id="485602"/>
    <lineage>
        <taxon>Bacteria</taxon>
        <taxon>Bacillati</taxon>
        <taxon>Actinomycetota</taxon>
        <taxon>Actinomycetes</taxon>
        <taxon>Pseudonocardiales</taxon>
        <taxon>Pseudonocardiaceae</taxon>
    </lineage>
</organism>
<evidence type="ECO:0000256" key="1">
    <source>
        <dbReference type="ARBA" id="ARBA00004651"/>
    </source>
</evidence>
<evidence type="ECO:0000313" key="11">
    <source>
        <dbReference type="Proteomes" id="UP000185696"/>
    </source>
</evidence>
<dbReference type="PANTHER" id="PTHR43271:SF2">
    <property type="entry name" value="BLL2771 PROTEIN"/>
    <property type="match status" value="1"/>
</dbReference>
<gene>
    <name evidence="10" type="ORF">BLA60_24170</name>
</gene>
<name>A0A7Z1AWC7_9PSEU</name>
<dbReference type="GO" id="GO:0005886">
    <property type="term" value="C:plasma membrane"/>
    <property type="evidence" value="ECO:0007669"/>
    <property type="project" value="UniProtKB-SubCell"/>
</dbReference>
<evidence type="ECO:0000313" key="10">
    <source>
        <dbReference type="EMBL" id="OLF08495.1"/>
    </source>
</evidence>
<evidence type="ECO:0000256" key="8">
    <source>
        <dbReference type="SAM" id="Phobius"/>
    </source>
</evidence>
<evidence type="ECO:0000256" key="6">
    <source>
        <dbReference type="ARBA" id="ARBA00022989"/>
    </source>
</evidence>
<dbReference type="GO" id="GO:0022857">
    <property type="term" value="F:transmembrane transporter activity"/>
    <property type="evidence" value="ECO:0007669"/>
    <property type="project" value="InterPro"/>
</dbReference>
<keyword evidence="5 8" id="KW-0812">Transmembrane</keyword>
<dbReference type="PROSITE" id="PS50850">
    <property type="entry name" value="MFS"/>
    <property type="match status" value="1"/>
</dbReference>
<dbReference type="AlphaFoldDB" id="A0A7Z1AWC7"/>
<reference evidence="10 11" key="1">
    <citation type="submission" date="2016-12" db="EMBL/GenBank/DDBJ databases">
        <title>The draft genome sequence of Actinophytocola xinjiangensis.</title>
        <authorList>
            <person name="Wang W."/>
            <person name="Yuan L."/>
        </authorList>
    </citation>
    <scope>NUCLEOTIDE SEQUENCE [LARGE SCALE GENOMIC DNA]</scope>
    <source>
        <strain evidence="10 11">CGMCC 4.4663</strain>
    </source>
</reference>
<dbReference type="InterPro" id="IPR036259">
    <property type="entry name" value="MFS_trans_sf"/>
</dbReference>
<evidence type="ECO:0000256" key="4">
    <source>
        <dbReference type="ARBA" id="ARBA00022475"/>
    </source>
</evidence>
<comment type="caution">
    <text evidence="10">The sequence shown here is derived from an EMBL/GenBank/DDBJ whole genome shotgun (WGS) entry which is preliminary data.</text>
</comment>
<keyword evidence="7 8" id="KW-0472">Membrane</keyword>
<keyword evidence="3" id="KW-0813">Transport</keyword>
<dbReference type="Pfam" id="PF07690">
    <property type="entry name" value="MFS_1"/>
    <property type="match status" value="1"/>
</dbReference>
<protein>
    <recommendedName>
        <fullName evidence="9">Major facilitator superfamily (MFS) profile domain-containing protein</fullName>
    </recommendedName>
</protein>
<evidence type="ECO:0000256" key="3">
    <source>
        <dbReference type="ARBA" id="ARBA00022448"/>
    </source>
</evidence>
<evidence type="ECO:0000256" key="5">
    <source>
        <dbReference type="ARBA" id="ARBA00022692"/>
    </source>
</evidence>
<accession>A0A7Z1AWC7</accession>
<feature type="transmembrane region" description="Helical" evidence="8">
    <location>
        <begin position="325"/>
        <end position="345"/>
    </location>
</feature>
<dbReference type="SUPFAM" id="SSF103473">
    <property type="entry name" value="MFS general substrate transporter"/>
    <property type="match status" value="1"/>
</dbReference>
<feature type="transmembrane region" description="Helical" evidence="8">
    <location>
        <begin position="239"/>
        <end position="259"/>
    </location>
</feature>
<dbReference type="Gene3D" id="1.20.1250.20">
    <property type="entry name" value="MFS general substrate transporter like domains"/>
    <property type="match status" value="1"/>
</dbReference>
<comment type="similarity">
    <text evidence="2">Belongs to the major facilitator superfamily.</text>
</comment>
<comment type="subcellular location">
    <subcellularLocation>
        <location evidence="1">Cell membrane</location>
        <topology evidence="1">Multi-pass membrane protein</topology>
    </subcellularLocation>
</comment>
<dbReference type="EMBL" id="MSIF01000012">
    <property type="protein sequence ID" value="OLF08495.1"/>
    <property type="molecule type" value="Genomic_DNA"/>
</dbReference>
<dbReference type="InterPro" id="IPR011701">
    <property type="entry name" value="MFS"/>
</dbReference>
<sequence>MVPLLVATALVVLVQLYLSIPLHGPVADDLGDRGVTLALAAGYSLCYAVGFLVHGPLSDHLGRRRVLLAGLAALTVSTVAVGLATSVPALGMLRAVQGAAAATFAPTALAYLGEALPPRRRAGAIGAMSVAFLTAGIIGQVVATAVAAGAGWRWVFVGGGILLAALTVALARVVAEPAVERARRPLVTRYADLVRFIVRGRSLPLAAGHLVVLGGFVGLYTRLGPHLAAHGLTTAEVTLVRALGLPAMVCALVAGPLAARLGLARAALLGFLVAAAGLGAVSVSAASVAVIAVAVTVFVAGVAVLVPTMITLWGEAARPARGVGMAVNGFVLFLGASLGSTTTALPGGFAGAVAILAGLYLLAGLVVRSVLAQQRGEHGRGVAEVRQDHVGA</sequence>
<feature type="transmembrane region" description="Helical" evidence="8">
    <location>
        <begin position="351"/>
        <end position="371"/>
    </location>
</feature>
<feature type="transmembrane region" description="Helical" evidence="8">
    <location>
        <begin position="291"/>
        <end position="313"/>
    </location>
</feature>
<feature type="transmembrane region" description="Helical" evidence="8">
    <location>
        <begin position="196"/>
        <end position="219"/>
    </location>
</feature>
<evidence type="ECO:0000256" key="2">
    <source>
        <dbReference type="ARBA" id="ARBA00008335"/>
    </source>
</evidence>
<dbReference type="Proteomes" id="UP000185696">
    <property type="component" value="Unassembled WGS sequence"/>
</dbReference>
<keyword evidence="11" id="KW-1185">Reference proteome</keyword>
<evidence type="ECO:0000259" key="9">
    <source>
        <dbReference type="PROSITE" id="PS50850"/>
    </source>
</evidence>
<feature type="domain" description="Major facilitator superfamily (MFS) profile" evidence="9">
    <location>
        <begin position="1"/>
        <end position="375"/>
    </location>
</feature>
<evidence type="ECO:0000256" key="7">
    <source>
        <dbReference type="ARBA" id="ARBA00023136"/>
    </source>
</evidence>
<keyword evidence="6 8" id="KW-1133">Transmembrane helix</keyword>
<feature type="transmembrane region" description="Helical" evidence="8">
    <location>
        <begin position="154"/>
        <end position="175"/>
    </location>
</feature>